<proteinExistence type="predicted"/>
<dbReference type="Gene3D" id="1.25.40.20">
    <property type="entry name" value="Ankyrin repeat-containing domain"/>
    <property type="match status" value="2"/>
</dbReference>
<comment type="caution">
    <text evidence="11">The sequence shown here is derived from an EMBL/GenBank/DDBJ whole genome shotgun (WGS) entry which is preliminary data.</text>
</comment>
<dbReference type="PANTHER" id="PTHR24172:SF4">
    <property type="entry name" value="ANK_REP_REGION DOMAIN-CONTAINING PROTEIN"/>
    <property type="match status" value="1"/>
</dbReference>
<reference evidence="11 12" key="1">
    <citation type="journal article" date="2022" name="Nat. Ecol. Evol.">
        <title>A masculinizing supergene underlies an exaggerated male reproductive morph in a spider.</title>
        <authorList>
            <person name="Hendrickx F."/>
            <person name="De Corte Z."/>
            <person name="Sonet G."/>
            <person name="Van Belleghem S.M."/>
            <person name="Kostlbacher S."/>
            <person name="Vangestel C."/>
        </authorList>
    </citation>
    <scope>NUCLEOTIDE SEQUENCE [LARGE SCALE GENOMIC DNA]</scope>
    <source>
        <strain evidence="11">W744_W776</strain>
    </source>
</reference>
<evidence type="ECO:0000256" key="4">
    <source>
        <dbReference type="ARBA" id="ARBA00022525"/>
    </source>
</evidence>
<sequence length="274" mass="31037">MAAVSEDPISLWLKLGALEKLEQVVLDGYGDQLYGKTSRIPQVNKFLRQVPIFQSKIDEIHKAVSTGKLREVQHLIDRKKLAFCRDSLGASPMHKAVLFAQKPVIDHLLNTYPSVVHARDHRGRTPLHYAAVLTDSGEIYKMLVDHGADVKATDVFGNRPEYYMHAQGEMDIESLKEGTDSVKKPIKVIKHFHQNGNNHKENITRSAKPVCTRTQIREMITNGSLEHLEELVLQGHGDRLLGEPSTNPIVRDFIHMVPIYMVSHFPAKHCYKIL</sequence>
<name>A0AAV6VFP7_9ARAC</name>
<evidence type="ECO:0000256" key="7">
    <source>
        <dbReference type="ARBA" id="ARBA00022699"/>
    </source>
</evidence>
<keyword evidence="12" id="KW-1185">Reference proteome</keyword>
<accession>A0AAV6VFP7</accession>
<evidence type="ECO:0000256" key="9">
    <source>
        <dbReference type="ARBA" id="ARBA00023298"/>
    </source>
</evidence>
<dbReference type="GO" id="GO:0044218">
    <property type="term" value="C:other organism cell membrane"/>
    <property type="evidence" value="ECO:0007669"/>
    <property type="project" value="UniProtKB-KW"/>
</dbReference>
<dbReference type="GO" id="GO:0006887">
    <property type="term" value="P:exocytosis"/>
    <property type="evidence" value="ECO:0007669"/>
    <property type="project" value="UniProtKB-KW"/>
</dbReference>
<comment type="subcellular location">
    <subcellularLocation>
        <location evidence="2">Secreted</location>
    </subcellularLocation>
    <subcellularLocation>
        <location evidence="1">Target cell membrane</location>
    </subcellularLocation>
</comment>
<dbReference type="GO" id="GO:0090729">
    <property type="term" value="F:toxin activity"/>
    <property type="evidence" value="ECO:0007669"/>
    <property type="project" value="UniProtKB-KW"/>
</dbReference>
<evidence type="ECO:0000256" key="2">
    <source>
        <dbReference type="ARBA" id="ARBA00004613"/>
    </source>
</evidence>
<evidence type="ECO:0000256" key="5">
    <source>
        <dbReference type="ARBA" id="ARBA00022537"/>
    </source>
</evidence>
<feature type="repeat" description="ANK" evidence="10">
    <location>
        <begin position="122"/>
        <end position="155"/>
    </location>
</feature>
<dbReference type="AlphaFoldDB" id="A0AAV6VFP7"/>
<dbReference type="PROSITE" id="PS50088">
    <property type="entry name" value="ANK_REPEAT"/>
    <property type="match status" value="1"/>
</dbReference>
<keyword evidence="5" id="KW-1052">Target cell membrane</keyword>
<dbReference type="SUPFAM" id="SSF48403">
    <property type="entry name" value="Ankyrin repeat"/>
    <property type="match status" value="1"/>
</dbReference>
<dbReference type="Proteomes" id="UP000827092">
    <property type="component" value="Unassembled WGS sequence"/>
</dbReference>
<evidence type="ECO:0000256" key="1">
    <source>
        <dbReference type="ARBA" id="ARBA00004175"/>
    </source>
</evidence>
<keyword evidence="7" id="KW-0528">Neurotoxin</keyword>
<dbReference type="GO" id="GO:0044231">
    <property type="term" value="C:host cell presynaptic membrane"/>
    <property type="evidence" value="ECO:0007669"/>
    <property type="project" value="UniProtKB-KW"/>
</dbReference>
<dbReference type="PROSITE" id="PS50297">
    <property type="entry name" value="ANK_REP_REGION"/>
    <property type="match status" value="1"/>
</dbReference>
<evidence type="ECO:0000256" key="3">
    <source>
        <dbReference type="ARBA" id="ARBA00022483"/>
    </source>
</evidence>
<keyword evidence="4" id="KW-0964">Secreted</keyword>
<dbReference type="GO" id="GO:0005576">
    <property type="term" value="C:extracellular region"/>
    <property type="evidence" value="ECO:0007669"/>
    <property type="project" value="UniProtKB-SubCell"/>
</dbReference>
<evidence type="ECO:0000256" key="6">
    <source>
        <dbReference type="ARBA" id="ARBA00022656"/>
    </source>
</evidence>
<dbReference type="InterPro" id="IPR002110">
    <property type="entry name" value="Ankyrin_rpt"/>
</dbReference>
<evidence type="ECO:0000256" key="10">
    <source>
        <dbReference type="PROSITE-ProRule" id="PRU00023"/>
    </source>
</evidence>
<keyword evidence="8" id="KW-0638">Presynaptic neurotoxin</keyword>
<keyword evidence="9" id="KW-1053">Target membrane</keyword>
<dbReference type="Pfam" id="PF12796">
    <property type="entry name" value="Ank_2"/>
    <property type="match status" value="1"/>
</dbReference>
<dbReference type="PANTHER" id="PTHR24172">
    <property type="entry name" value="ANK_REP_REGION DOMAIN-CONTAINING PROTEIN"/>
    <property type="match status" value="1"/>
</dbReference>
<keyword evidence="6" id="KW-0800">Toxin</keyword>
<organism evidence="11 12">
    <name type="scientific">Oedothorax gibbosus</name>
    <dbReference type="NCBI Taxonomy" id="931172"/>
    <lineage>
        <taxon>Eukaryota</taxon>
        <taxon>Metazoa</taxon>
        <taxon>Ecdysozoa</taxon>
        <taxon>Arthropoda</taxon>
        <taxon>Chelicerata</taxon>
        <taxon>Arachnida</taxon>
        <taxon>Araneae</taxon>
        <taxon>Araneomorphae</taxon>
        <taxon>Entelegynae</taxon>
        <taxon>Araneoidea</taxon>
        <taxon>Linyphiidae</taxon>
        <taxon>Erigoninae</taxon>
        <taxon>Oedothorax</taxon>
    </lineage>
</organism>
<evidence type="ECO:0000256" key="8">
    <source>
        <dbReference type="ARBA" id="ARBA00023028"/>
    </source>
</evidence>
<dbReference type="InterPro" id="IPR036770">
    <property type="entry name" value="Ankyrin_rpt-contain_sf"/>
</dbReference>
<evidence type="ECO:0000313" key="12">
    <source>
        <dbReference type="Proteomes" id="UP000827092"/>
    </source>
</evidence>
<evidence type="ECO:0000313" key="11">
    <source>
        <dbReference type="EMBL" id="KAG8194829.1"/>
    </source>
</evidence>
<keyword evidence="3" id="KW-0268">Exocytosis</keyword>
<keyword evidence="9" id="KW-0472">Membrane</keyword>
<dbReference type="EMBL" id="JAFNEN010000098">
    <property type="protein sequence ID" value="KAG8194829.1"/>
    <property type="molecule type" value="Genomic_DNA"/>
</dbReference>
<protein>
    <submittedName>
        <fullName evidence="11">Uncharacterized protein</fullName>
    </submittedName>
</protein>
<keyword evidence="10" id="KW-0040">ANK repeat</keyword>
<gene>
    <name evidence="11" type="ORF">JTE90_017267</name>
</gene>
<dbReference type="SMART" id="SM00248">
    <property type="entry name" value="ANK"/>
    <property type="match status" value="2"/>
</dbReference>